<keyword evidence="14" id="KW-0472">Membrane</keyword>
<comment type="pathway">
    <text evidence="4">Lipid metabolism.</text>
</comment>
<name>A0ABX0RFN6_9GAMM</name>
<keyword evidence="8" id="KW-1003">Cell membrane</keyword>
<evidence type="ECO:0000256" key="4">
    <source>
        <dbReference type="ARBA" id="ARBA00005189"/>
    </source>
</evidence>
<evidence type="ECO:0000256" key="14">
    <source>
        <dbReference type="ARBA" id="ARBA00023136"/>
    </source>
</evidence>
<keyword evidence="9" id="KW-0444">Lipid biosynthesis</keyword>
<keyword evidence="20" id="KW-1185">Reference proteome</keyword>
<protein>
    <recommendedName>
        <fullName evidence="7">CDP-diacylglycerol pyrophosphatase</fullName>
        <ecNumber evidence="6">3.6.1.26</ecNumber>
    </recommendedName>
    <alternativeName>
        <fullName evidence="17">CDP-diacylglycerol phosphatidylhydrolase</fullName>
    </alternativeName>
    <alternativeName>
        <fullName evidence="18">CDP-diglyceride hydrolase</fullName>
    </alternativeName>
</protein>
<dbReference type="NCBIfam" id="NF003986">
    <property type="entry name" value="PRK05471.1-5"/>
    <property type="match status" value="1"/>
</dbReference>
<keyword evidence="11 19" id="KW-0378">Hydrolase</keyword>
<evidence type="ECO:0000256" key="2">
    <source>
        <dbReference type="ARBA" id="ARBA00004162"/>
    </source>
</evidence>
<dbReference type="PIRSF" id="PIRSF001273">
    <property type="entry name" value="CDH"/>
    <property type="match status" value="1"/>
</dbReference>
<evidence type="ECO:0000256" key="8">
    <source>
        <dbReference type="ARBA" id="ARBA00022475"/>
    </source>
</evidence>
<evidence type="ECO:0000256" key="13">
    <source>
        <dbReference type="ARBA" id="ARBA00023098"/>
    </source>
</evidence>
<evidence type="ECO:0000256" key="7">
    <source>
        <dbReference type="ARBA" id="ARBA00019608"/>
    </source>
</evidence>
<comment type="caution">
    <text evidence="19">The sequence shown here is derived from an EMBL/GenBank/DDBJ whole genome shotgun (WGS) entry which is preliminary data.</text>
</comment>
<gene>
    <name evidence="19" type="ORF">F3J40_21435</name>
</gene>
<evidence type="ECO:0000256" key="18">
    <source>
        <dbReference type="ARBA" id="ARBA00032892"/>
    </source>
</evidence>
<keyword evidence="16" id="KW-1208">Phospholipid metabolism</keyword>
<reference evidence="19 20" key="1">
    <citation type="journal article" date="2019" name="bioRxiv">
        <title>Bacteria contribute to plant secondary compound degradation in a generalist herbivore system.</title>
        <authorList>
            <person name="Francoeur C.B."/>
            <person name="Khadempour L."/>
            <person name="Moreira-Soto R.D."/>
            <person name="Gotting K."/>
            <person name="Book A.J."/>
            <person name="Pinto-Tomas A.A."/>
            <person name="Keefover-Ring K."/>
            <person name="Currie C.R."/>
        </authorList>
    </citation>
    <scope>NUCLEOTIDE SEQUENCE [LARGE SCALE GENOMIC DNA]</scope>
    <source>
        <strain evidence="19">Acro-835</strain>
    </source>
</reference>
<proteinExistence type="inferred from homology"/>
<keyword evidence="15" id="KW-0594">Phospholipid biosynthesis</keyword>
<keyword evidence="10" id="KW-0812">Transmembrane</keyword>
<dbReference type="InterPro" id="IPR003763">
    <property type="entry name" value="CDP-diacylglyc_Pase"/>
</dbReference>
<dbReference type="Pfam" id="PF02611">
    <property type="entry name" value="CDH"/>
    <property type="match status" value="1"/>
</dbReference>
<dbReference type="EC" id="3.6.1.26" evidence="6"/>
<keyword evidence="13" id="KW-0443">Lipid metabolism</keyword>
<evidence type="ECO:0000256" key="17">
    <source>
        <dbReference type="ARBA" id="ARBA00032888"/>
    </source>
</evidence>
<evidence type="ECO:0000256" key="15">
    <source>
        <dbReference type="ARBA" id="ARBA00023209"/>
    </source>
</evidence>
<sequence>MQGRNRPLVVISVLLVVLVGGLLFKAFHVKKNSDALWHIISEKCLPDMAQHGVPAPCQQVNLAQGYVTLKDLNGPLQFLLMPVAKITGIESPTLLLPSTPNFFALAWQQRAIMSEKRGAPVADRAIALAINSEYGRSQNQLHIHMSCLKPRVRQQLDQYTASLTAQWQPFTLQKHRYLIRTLTPDQLAQESVFIRLAQEIPQAQDQMGKYGMALAALPDGKLALLALERNWLLLNRGSPEELQDHQCEILQGG</sequence>
<evidence type="ECO:0000256" key="16">
    <source>
        <dbReference type="ARBA" id="ARBA00023264"/>
    </source>
</evidence>
<comment type="catalytic activity">
    <reaction evidence="1">
        <text>a CDP-1,2-diacyl-sn-glycerol + H2O = a 1,2-diacyl-sn-glycero-3-phosphate + CMP + 2 H(+)</text>
        <dbReference type="Rhea" id="RHEA:15221"/>
        <dbReference type="ChEBI" id="CHEBI:15377"/>
        <dbReference type="ChEBI" id="CHEBI:15378"/>
        <dbReference type="ChEBI" id="CHEBI:58332"/>
        <dbReference type="ChEBI" id="CHEBI:58608"/>
        <dbReference type="ChEBI" id="CHEBI:60377"/>
        <dbReference type="EC" id="3.6.1.26"/>
    </reaction>
</comment>
<organism evidence="19 20">
    <name type="scientific">Candidatus Pantoea multigeneris</name>
    <dbReference type="NCBI Taxonomy" id="2608357"/>
    <lineage>
        <taxon>Bacteria</taxon>
        <taxon>Pseudomonadati</taxon>
        <taxon>Pseudomonadota</taxon>
        <taxon>Gammaproteobacteria</taxon>
        <taxon>Enterobacterales</taxon>
        <taxon>Erwiniaceae</taxon>
        <taxon>Pantoea</taxon>
    </lineage>
</organism>
<dbReference type="Proteomes" id="UP001515683">
    <property type="component" value="Unassembled WGS sequence"/>
</dbReference>
<dbReference type="SUPFAM" id="SSF54197">
    <property type="entry name" value="HIT-like"/>
    <property type="match status" value="1"/>
</dbReference>
<accession>A0ABX0RFN6</accession>
<evidence type="ECO:0000256" key="12">
    <source>
        <dbReference type="ARBA" id="ARBA00022989"/>
    </source>
</evidence>
<evidence type="ECO:0000256" key="11">
    <source>
        <dbReference type="ARBA" id="ARBA00022801"/>
    </source>
</evidence>
<dbReference type="EMBL" id="VWXF01000012">
    <property type="protein sequence ID" value="NIF24136.1"/>
    <property type="molecule type" value="Genomic_DNA"/>
</dbReference>
<comment type="similarity">
    <text evidence="5">Belongs to the Cdh family.</text>
</comment>
<comment type="subcellular location">
    <subcellularLocation>
        <location evidence="2">Cell membrane</location>
        <topology evidence="2">Single-pass membrane protein</topology>
    </subcellularLocation>
</comment>
<evidence type="ECO:0000256" key="5">
    <source>
        <dbReference type="ARBA" id="ARBA00006435"/>
    </source>
</evidence>
<dbReference type="InterPro" id="IPR036265">
    <property type="entry name" value="HIT-like_sf"/>
</dbReference>
<evidence type="ECO:0000256" key="1">
    <source>
        <dbReference type="ARBA" id="ARBA00001007"/>
    </source>
</evidence>
<evidence type="ECO:0000313" key="19">
    <source>
        <dbReference type="EMBL" id="NIF24136.1"/>
    </source>
</evidence>
<dbReference type="GO" id="GO:0008715">
    <property type="term" value="F:CDP-diacylglycerol diphosphatase activity"/>
    <property type="evidence" value="ECO:0007669"/>
    <property type="project" value="UniProtKB-EC"/>
</dbReference>
<comment type="pathway">
    <text evidence="3">Phospholipid metabolism; CDP-diacylglycerol degradation; phosphatidate from CDP-diacylglycerol: step 1/1.</text>
</comment>
<dbReference type="RefSeq" id="WP_167017921.1">
    <property type="nucleotide sequence ID" value="NZ_VWXF01000012.1"/>
</dbReference>
<evidence type="ECO:0000256" key="3">
    <source>
        <dbReference type="ARBA" id="ARBA00004927"/>
    </source>
</evidence>
<evidence type="ECO:0000256" key="6">
    <source>
        <dbReference type="ARBA" id="ARBA00012375"/>
    </source>
</evidence>
<evidence type="ECO:0000313" key="20">
    <source>
        <dbReference type="Proteomes" id="UP001515683"/>
    </source>
</evidence>
<dbReference type="Gene3D" id="3.30.428.30">
    <property type="entry name" value="HIT family - CDH-like"/>
    <property type="match status" value="1"/>
</dbReference>
<evidence type="ECO:0000256" key="9">
    <source>
        <dbReference type="ARBA" id="ARBA00022516"/>
    </source>
</evidence>
<evidence type="ECO:0000256" key="10">
    <source>
        <dbReference type="ARBA" id="ARBA00022692"/>
    </source>
</evidence>
<keyword evidence="12" id="KW-1133">Transmembrane helix</keyword>